<comment type="caution">
    <text evidence="2">The sequence shown here is derived from an EMBL/GenBank/DDBJ whole genome shotgun (WGS) entry which is preliminary data.</text>
</comment>
<accession>A0ABQ8IVA7</accession>
<dbReference type="EMBL" id="NJHN03000115">
    <property type="protein sequence ID" value="KAH9413985.1"/>
    <property type="molecule type" value="Genomic_DNA"/>
</dbReference>
<reference evidence="2 3" key="2">
    <citation type="journal article" date="2022" name="Mol. Biol. Evol.">
        <title>Comparative Genomics Reveals Insights into the Divergent Evolution of Astigmatic Mites and Household Pest Adaptations.</title>
        <authorList>
            <person name="Xiong Q."/>
            <person name="Wan A.T."/>
            <person name="Liu X."/>
            <person name="Fung C.S."/>
            <person name="Xiao X."/>
            <person name="Malainual N."/>
            <person name="Hou J."/>
            <person name="Wang L."/>
            <person name="Wang M."/>
            <person name="Yang K.Y."/>
            <person name="Cui Y."/>
            <person name="Leung E.L."/>
            <person name="Nong W."/>
            <person name="Shin S.K."/>
            <person name="Au S.W."/>
            <person name="Jeong K.Y."/>
            <person name="Chew F.T."/>
            <person name="Hui J.H."/>
            <person name="Leung T.F."/>
            <person name="Tungtrongchitr A."/>
            <person name="Zhong N."/>
            <person name="Liu Z."/>
            <person name="Tsui S.K."/>
        </authorList>
    </citation>
    <scope>NUCLEOTIDE SEQUENCE [LARGE SCALE GENOMIC DNA]</scope>
    <source>
        <strain evidence="2">Derp</strain>
    </source>
</reference>
<dbReference type="Proteomes" id="UP000887458">
    <property type="component" value="Unassembled WGS sequence"/>
</dbReference>
<protein>
    <submittedName>
        <fullName evidence="2">Uncharacterized protein</fullName>
    </submittedName>
</protein>
<reference evidence="2 3" key="1">
    <citation type="journal article" date="2018" name="J. Allergy Clin. Immunol.">
        <title>High-quality assembly of Dermatophagoides pteronyssinus genome and transcriptome reveals a wide range of novel allergens.</title>
        <authorList>
            <person name="Liu X.Y."/>
            <person name="Yang K.Y."/>
            <person name="Wang M.Q."/>
            <person name="Kwok J.S."/>
            <person name="Zeng X."/>
            <person name="Yang Z."/>
            <person name="Xiao X.J."/>
            <person name="Lau C.P."/>
            <person name="Li Y."/>
            <person name="Huang Z.M."/>
            <person name="Ba J.G."/>
            <person name="Yim A.K."/>
            <person name="Ouyang C.Y."/>
            <person name="Ngai S.M."/>
            <person name="Chan T.F."/>
            <person name="Leung E.L."/>
            <person name="Liu L."/>
            <person name="Liu Z.G."/>
            <person name="Tsui S.K."/>
        </authorList>
    </citation>
    <scope>NUCLEOTIDE SEQUENCE [LARGE SCALE GENOMIC DNA]</scope>
    <source>
        <strain evidence="2">Derp</strain>
    </source>
</reference>
<evidence type="ECO:0000313" key="2">
    <source>
        <dbReference type="EMBL" id="KAH9413985.1"/>
    </source>
</evidence>
<feature type="compositionally biased region" description="Polar residues" evidence="1">
    <location>
        <begin position="129"/>
        <end position="141"/>
    </location>
</feature>
<name>A0ABQ8IVA7_DERPT</name>
<feature type="non-terminal residue" evidence="2">
    <location>
        <position position="200"/>
    </location>
</feature>
<evidence type="ECO:0000256" key="1">
    <source>
        <dbReference type="SAM" id="MobiDB-lite"/>
    </source>
</evidence>
<organism evidence="2 3">
    <name type="scientific">Dermatophagoides pteronyssinus</name>
    <name type="common">European house dust mite</name>
    <dbReference type="NCBI Taxonomy" id="6956"/>
    <lineage>
        <taxon>Eukaryota</taxon>
        <taxon>Metazoa</taxon>
        <taxon>Ecdysozoa</taxon>
        <taxon>Arthropoda</taxon>
        <taxon>Chelicerata</taxon>
        <taxon>Arachnida</taxon>
        <taxon>Acari</taxon>
        <taxon>Acariformes</taxon>
        <taxon>Sarcoptiformes</taxon>
        <taxon>Astigmata</taxon>
        <taxon>Psoroptidia</taxon>
        <taxon>Analgoidea</taxon>
        <taxon>Pyroglyphidae</taxon>
        <taxon>Dermatophagoidinae</taxon>
        <taxon>Dermatophagoides</taxon>
    </lineage>
</organism>
<feature type="region of interest" description="Disordered" evidence="1">
    <location>
        <begin position="129"/>
        <end position="171"/>
    </location>
</feature>
<evidence type="ECO:0000313" key="3">
    <source>
        <dbReference type="Proteomes" id="UP000887458"/>
    </source>
</evidence>
<sequence>MNQPFHYTTTDDYSNDDRIAVVVDHQYQPIDQVIVKLLEDFVSNEIFLPLFVTTPEDNVCDCGVNVDSVANANAVSPELLKALISAPESIIEPAPQAIKNAVSFESSVVASILAPCDINNATISSCPSPRLESSFNDNNPATVAADDDDDEDDDDDDDIDNADDDDAEDDDEDCCCLLITSPSFTDVFSIIVALLSSSVV</sequence>
<keyword evidence="3" id="KW-1185">Reference proteome</keyword>
<gene>
    <name evidence="2" type="ORF">DERP_012362</name>
</gene>
<feature type="compositionally biased region" description="Acidic residues" evidence="1">
    <location>
        <begin position="145"/>
        <end position="171"/>
    </location>
</feature>
<proteinExistence type="predicted"/>